<feature type="chain" id="PRO_5008583047" description="Partial AB-hydrolase lipase domain-containing protein" evidence="1">
    <location>
        <begin position="22"/>
        <end position="115"/>
    </location>
</feature>
<evidence type="ECO:0000313" key="3">
    <source>
        <dbReference type="EMBL" id="JAS51202.1"/>
    </source>
</evidence>
<name>A0A1B6FLZ1_9HEMI</name>
<feature type="signal peptide" evidence="1">
    <location>
        <begin position="1"/>
        <end position="21"/>
    </location>
</feature>
<accession>A0A1B6FLZ1</accession>
<evidence type="ECO:0000259" key="2">
    <source>
        <dbReference type="Pfam" id="PF04083"/>
    </source>
</evidence>
<sequence>SSSSMISWAVTVLLFYVSCFAAGLRFIPINERVPGGLLGNNDNPIPIEEYIRQHGYPVEDHKITTQDGYILTYHRIPHGKSGPQESRPPVLLQHGLLCASPVWVTSDNSLGFSLA</sequence>
<feature type="domain" description="Partial AB-hydrolase lipase" evidence="2">
    <location>
        <begin position="47"/>
        <end position="106"/>
    </location>
</feature>
<proteinExistence type="predicted"/>
<dbReference type="Gene3D" id="3.40.50.1820">
    <property type="entry name" value="alpha/beta hydrolase"/>
    <property type="match status" value="1"/>
</dbReference>
<gene>
    <name evidence="3" type="ORF">g.38162</name>
</gene>
<dbReference type="SUPFAM" id="SSF53474">
    <property type="entry name" value="alpha/beta-Hydrolases"/>
    <property type="match status" value="1"/>
</dbReference>
<dbReference type="GO" id="GO:0006629">
    <property type="term" value="P:lipid metabolic process"/>
    <property type="evidence" value="ECO:0007669"/>
    <property type="project" value="InterPro"/>
</dbReference>
<dbReference type="EMBL" id="GECZ01018567">
    <property type="protein sequence ID" value="JAS51202.1"/>
    <property type="molecule type" value="Transcribed_RNA"/>
</dbReference>
<protein>
    <recommendedName>
        <fullName evidence="2">Partial AB-hydrolase lipase domain-containing protein</fullName>
    </recommendedName>
</protein>
<dbReference type="PANTHER" id="PTHR11005">
    <property type="entry name" value="LYSOSOMAL ACID LIPASE-RELATED"/>
    <property type="match status" value="1"/>
</dbReference>
<dbReference type="InterPro" id="IPR029058">
    <property type="entry name" value="AB_hydrolase_fold"/>
</dbReference>
<reference evidence="3" key="1">
    <citation type="submission" date="2015-11" db="EMBL/GenBank/DDBJ databases">
        <title>De novo transcriptome assembly of four potential Pierce s Disease insect vectors from Arizona vineyards.</title>
        <authorList>
            <person name="Tassone E.E."/>
        </authorList>
    </citation>
    <scope>NUCLEOTIDE SEQUENCE</scope>
</reference>
<dbReference type="Pfam" id="PF04083">
    <property type="entry name" value="Abhydro_lipase"/>
    <property type="match status" value="1"/>
</dbReference>
<organism evidence="3">
    <name type="scientific">Cuerna arida</name>
    <dbReference type="NCBI Taxonomy" id="1464854"/>
    <lineage>
        <taxon>Eukaryota</taxon>
        <taxon>Metazoa</taxon>
        <taxon>Ecdysozoa</taxon>
        <taxon>Arthropoda</taxon>
        <taxon>Hexapoda</taxon>
        <taxon>Insecta</taxon>
        <taxon>Pterygota</taxon>
        <taxon>Neoptera</taxon>
        <taxon>Paraneoptera</taxon>
        <taxon>Hemiptera</taxon>
        <taxon>Auchenorrhyncha</taxon>
        <taxon>Membracoidea</taxon>
        <taxon>Cicadellidae</taxon>
        <taxon>Cicadellinae</taxon>
        <taxon>Proconiini</taxon>
        <taxon>Cuerna</taxon>
    </lineage>
</organism>
<feature type="non-terminal residue" evidence="3">
    <location>
        <position position="1"/>
    </location>
</feature>
<feature type="non-terminal residue" evidence="3">
    <location>
        <position position="115"/>
    </location>
</feature>
<keyword evidence="1" id="KW-0732">Signal</keyword>
<dbReference type="AlphaFoldDB" id="A0A1B6FLZ1"/>
<dbReference type="InterPro" id="IPR006693">
    <property type="entry name" value="AB_hydrolase_lipase"/>
</dbReference>
<evidence type="ECO:0000256" key="1">
    <source>
        <dbReference type="SAM" id="SignalP"/>
    </source>
</evidence>